<evidence type="ECO:0000313" key="4">
    <source>
        <dbReference type="EMBL" id="MBU2669677.1"/>
    </source>
</evidence>
<name>A0ABS5Z1Z5_9ACTN</name>
<reference evidence="4 5" key="1">
    <citation type="submission" date="2021-06" db="EMBL/GenBank/DDBJ databases">
        <title>Actinoplanes lichenicola sp. nov., and Actinoplanes ovalisporus sp. nov., isolated from lichen in Thailand.</title>
        <authorList>
            <person name="Saeng-In P."/>
            <person name="Kanchanasin P."/>
            <person name="Yuki M."/>
            <person name="Kudo T."/>
            <person name="Ohkuma M."/>
            <person name="Phongsopitanun W."/>
            <person name="Tanasupawat S."/>
        </authorList>
    </citation>
    <scope>NUCLEOTIDE SEQUENCE [LARGE SCALE GENOMIC DNA]</scope>
    <source>
        <strain evidence="4 5">NBRC 110975</strain>
    </source>
</reference>
<organism evidence="4 5">
    <name type="scientific">Paractinoplanes bogorensis</name>
    <dbReference type="NCBI Taxonomy" id="1610840"/>
    <lineage>
        <taxon>Bacteria</taxon>
        <taxon>Bacillati</taxon>
        <taxon>Actinomycetota</taxon>
        <taxon>Actinomycetes</taxon>
        <taxon>Micromonosporales</taxon>
        <taxon>Micromonosporaceae</taxon>
        <taxon>Paractinoplanes</taxon>
    </lineage>
</organism>
<sequence length="198" mass="21983">MTVRSENEVLTRTQKARQQDIIAAAIVVLDTDGFANASVERVAQEAGTSKGTVLYHFKSKEGVHEAVVRLLYDNGTAYMAERIRAEKSSRDRLRAYLGSNLRFIAENAAHVRAVHRILQNAGGRIEVADGVEPLRDLLATGQQRGEFGQFDPQVVALMTRALIDAASFHFTAHPDLDVEHYVAETIRFFEKATAKEES</sequence>
<protein>
    <submittedName>
        <fullName evidence="4">TetR/AcrR family transcriptional regulator</fullName>
    </submittedName>
</protein>
<dbReference type="InterPro" id="IPR050109">
    <property type="entry name" value="HTH-type_TetR-like_transc_reg"/>
</dbReference>
<dbReference type="Pfam" id="PF00440">
    <property type="entry name" value="TetR_N"/>
    <property type="match status" value="1"/>
</dbReference>
<feature type="domain" description="HTH tetR-type" evidence="3">
    <location>
        <begin position="15"/>
        <end position="75"/>
    </location>
</feature>
<accession>A0ABS5Z1Z5</accession>
<dbReference type="PROSITE" id="PS50977">
    <property type="entry name" value="HTH_TETR_2"/>
    <property type="match status" value="1"/>
</dbReference>
<dbReference type="Proteomes" id="UP001519654">
    <property type="component" value="Unassembled WGS sequence"/>
</dbReference>
<dbReference type="PRINTS" id="PR00455">
    <property type="entry name" value="HTHTETR"/>
</dbReference>
<dbReference type="InterPro" id="IPR036271">
    <property type="entry name" value="Tet_transcr_reg_TetR-rel_C_sf"/>
</dbReference>
<dbReference type="SUPFAM" id="SSF46689">
    <property type="entry name" value="Homeodomain-like"/>
    <property type="match status" value="1"/>
</dbReference>
<dbReference type="EMBL" id="JAHKKG010000015">
    <property type="protein sequence ID" value="MBU2669677.1"/>
    <property type="molecule type" value="Genomic_DNA"/>
</dbReference>
<evidence type="ECO:0000256" key="2">
    <source>
        <dbReference type="PROSITE-ProRule" id="PRU00335"/>
    </source>
</evidence>
<proteinExistence type="predicted"/>
<dbReference type="Gene3D" id="1.10.10.60">
    <property type="entry name" value="Homeodomain-like"/>
    <property type="match status" value="1"/>
</dbReference>
<dbReference type="SUPFAM" id="SSF48498">
    <property type="entry name" value="Tetracyclin repressor-like, C-terminal domain"/>
    <property type="match status" value="1"/>
</dbReference>
<dbReference type="PANTHER" id="PTHR30055:SF196">
    <property type="entry name" value="HTH-TYPE TRANSCRIPTIONAL REGULATOR RUTR"/>
    <property type="match status" value="1"/>
</dbReference>
<dbReference type="Gene3D" id="1.10.357.10">
    <property type="entry name" value="Tetracycline Repressor, domain 2"/>
    <property type="match status" value="1"/>
</dbReference>
<dbReference type="InterPro" id="IPR001647">
    <property type="entry name" value="HTH_TetR"/>
</dbReference>
<gene>
    <name evidence="4" type="ORF">KOI35_39825</name>
</gene>
<dbReference type="InterPro" id="IPR009057">
    <property type="entry name" value="Homeodomain-like_sf"/>
</dbReference>
<evidence type="ECO:0000259" key="3">
    <source>
        <dbReference type="PROSITE" id="PS50977"/>
    </source>
</evidence>
<feature type="DNA-binding region" description="H-T-H motif" evidence="2">
    <location>
        <begin position="38"/>
        <end position="57"/>
    </location>
</feature>
<comment type="caution">
    <text evidence="4">The sequence shown here is derived from an EMBL/GenBank/DDBJ whole genome shotgun (WGS) entry which is preliminary data.</text>
</comment>
<keyword evidence="1 2" id="KW-0238">DNA-binding</keyword>
<keyword evidence="5" id="KW-1185">Reference proteome</keyword>
<evidence type="ECO:0000313" key="5">
    <source>
        <dbReference type="Proteomes" id="UP001519654"/>
    </source>
</evidence>
<dbReference type="PANTHER" id="PTHR30055">
    <property type="entry name" value="HTH-TYPE TRANSCRIPTIONAL REGULATOR RUTR"/>
    <property type="match status" value="1"/>
</dbReference>
<evidence type="ECO:0000256" key="1">
    <source>
        <dbReference type="ARBA" id="ARBA00023125"/>
    </source>
</evidence>